<evidence type="ECO:0000313" key="1">
    <source>
        <dbReference type="EMBL" id="SHN42246.1"/>
    </source>
</evidence>
<dbReference type="AlphaFoldDB" id="A0A1M7R7N2"/>
<name>A0A1M7R7N2_9ACTN</name>
<accession>A0A1M7R7N2</accession>
<organism evidence="1 2">
    <name type="scientific">Cryptosporangium aurantiacum</name>
    <dbReference type="NCBI Taxonomy" id="134849"/>
    <lineage>
        <taxon>Bacteria</taxon>
        <taxon>Bacillati</taxon>
        <taxon>Actinomycetota</taxon>
        <taxon>Actinomycetes</taxon>
        <taxon>Cryptosporangiales</taxon>
        <taxon>Cryptosporangiaceae</taxon>
        <taxon>Cryptosporangium</taxon>
    </lineage>
</organism>
<proteinExistence type="predicted"/>
<protein>
    <recommendedName>
        <fullName evidence="3">Polyketide cyclase / dehydrase and lipid transport</fullName>
    </recommendedName>
</protein>
<dbReference type="STRING" id="134849.SAMN05443668_108144"/>
<dbReference type="EMBL" id="FRCS01000008">
    <property type="protein sequence ID" value="SHN42246.1"/>
    <property type="molecule type" value="Genomic_DNA"/>
</dbReference>
<evidence type="ECO:0008006" key="3">
    <source>
        <dbReference type="Google" id="ProtNLM"/>
    </source>
</evidence>
<gene>
    <name evidence="1" type="ORF">SAMN05443668_108144</name>
</gene>
<sequence length="130" mass="14552">MDLIEETFLAVDPDVVSAAIREPRFTADLWPDLDLSVFMDRGRDGVRWSATGALVGSVEVWLEPYGDGVVAHTFVRADLTRRGSTTEPAQIDDWRKTAAEHQRRARHAKAVWWGVKDRLEAGRKPGEPAV</sequence>
<dbReference type="Proteomes" id="UP000184440">
    <property type="component" value="Unassembled WGS sequence"/>
</dbReference>
<keyword evidence="2" id="KW-1185">Reference proteome</keyword>
<reference evidence="1 2" key="1">
    <citation type="submission" date="2016-11" db="EMBL/GenBank/DDBJ databases">
        <authorList>
            <person name="Jaros S."/>
            <person name="Januszkiewicz K."/>
            <person name="Wedrychowicz H."/>
        </authorList>
    </citation>
    <scope>NUCLEOTIDE SEQUENCE [LARGE SCALE GENOMIC DNA]</scope>
    <source>
        <strain evidence="1 2">DSM 46144</strain>
    </source>
</reference>
<evidence type="ECO:0000313" key="2">
    <source>
        <dbReference type="Proteomes" id="UP000184440"/>
    </source>
</evidence>